<dbReference type="OrthoDB" id="1436587at2759"/>
<keyword evidence="5" id="KW-0378">Hydrolase</keyword>
<dbReference type="Proteomes" id="UP000257109">
    <property type="component" value="Unassembled WGS sequence"/>
</dbReference>
<evidence type="ECO:0000313" key="9">
    <source>
        <dbReference type="Proteomes" id="UP000257109"/>
    </source>
</evidence>
<dbReference type="InterPro" id="IPR043502">
    <property type="entry name" value="DNA/RNA_pol_sf"/>
</dbReference>
<dbReference type="PANTHER" id="PTHR34072:SF57">
    <property type="entry name" value="RNA-DIRECTED DNA POLYMERASE"/>
    <property type="match status" value="1"/>
</dbReference>
<feature type="non-terminal residue" evidence="8">
    <location>
        <position position="1"/>
    </location>
</feature>
<proteinExistence type="predicted"/>
<keyword evidence="9" id="KW-1185">Reference proteome</keyword>
<dbReference type="SUPFAM" id="SSF56672">
    <property type="entry name" value="DNA/RNA polymerases"/>
    <property type="match status" value="1"/>
</dbReference>
<keyword evidence="6" id="KW-0695">RNA-directed DNA polymerase</keyword>
<dbReference type="GO" id="GO:0016787">
    <property type="term" value="F:hydrolase activity"/>
    <property type="evidence" value="ECO:0007669"/>
    <property type="project" value="UniProtKB-KW"/>
</dbReference>
<evidence type="ECO:0000256" key="4">
    <source>
        <dbReference type="ARBA" id="ARBA00022759"/>
    </source>
</evidence>
<keyword evidence="4" id="KW-0255">Endonuclease</keyword>
<dbReference type="Pfam" id="PF17917">
    <property type="entry name" value="RT_RNaseH"/>
    <property type="match status" value="1"/>
</dbReference>
<keyword evidence="2" id="KW-0548">Nucleotidyltransferase</keyword>
<accession>A0A371HL25</accession>
<dbReference type="InterPro" id="IPR041373">
    <property type="entry name" value="RT_RNaseH"/>
</dbReference>
<evidence type="ECO:0000256" key="6">
    <source>
        <dbReference type="ARBA" id="ARBA00022918"/>
    </source>
</evidence>
<name>A0A371HL25_MUCPR</name>
<protein>
    <submittedName>
        <fullName evidence="8">Retrovirus-related Pol polyprotein from transposon 17.6</fullName>
    </submittedName>
</protein>
<reference evidence="8" key="1">
    <citation type="submission" date="2018-05" db="EMBL/GenBank/DDBJ databases">
        <title>Draft genome of Mucuna pruriens seed.</title>
        <authorList>
            <person name="Nnadi N.E."/>
            <person name="Vos R."/>
            <person name="Hasami M.H."/>
            <person name="Devisetty U.K."/>
            <person name="Aguiy J.C."/>
        </authorList>
    </citation>
    <scope>NUCLEOTIDE SEQUENCE [LARGE SCALE GENOMIC DNA]</scope>
    <source>
        <strain evidence="8">JCA_2017</strain>
    </source>
</reference>
<dbReference type="PANTHER" id="PTHR34072">
    <property type="entry name" value="ENZYMATIC POLYPROTEIN-RELATED"/>
    <property type="match status" value="1"/>
</dbReference>
<keyword evidence="3" id="KW-0540">Nuclease</keyword>
<sequence>MDSTWLNYATIKKELLAIIFALDKFCSNLLGSKIIVFSNHATLRFLLKKPDVKLRLIRRMLLLQEFDIEIRDRKGAFWILSSSWSSTFVIQHSKATTMDQLG</sequence>
<organism evidence="8 9">
    <name type="scientific">Mucuna pruriens</name>
    <name type="common">Velvet bean</name>
    <name type="synonym">Dolichos pruriens</name>
    <dbReference type="NCBI Taxonomy" id="157652"/>
    <lineage>
        <taxon>Eukaryota</taxon>
        <taxon>Viridiplantae</taxon>
        <taxon>Streptophyta</taxon>
        <taxon>Embryophyta</taxon>
        <taxon>Tracheophyta</taxon>
        <taxon>Spermatophyta</taxon>
        <taxon>Magnoliopsida</taxon>
        <taxon>eudicotyledons</taxon>
        <taxon>Gunneridae</taxon>
        <taxon>Pentapetalae</taxon>
        <taxon>rosids</taxon>
        <taxon>fabids</taxon>
        <taxon>Fabales</taxon>
        <taxon>Fabaceae</taxon>
        <taxon>Papilionoideae</taxon>
        <taxon>50 kb inversion clade</taxon>
        <taxon>NPAAA clade</taxon>
        <taxon>indigoferoid/millettioid clade</taxon>
        <taxon>Phaseoleae</taxon>
        <taxon>Mucuna</taxon>
    </lineage>
</organism>
<evidence type="ECO:0000256" key="5">
    <source>
        <dbReference type="ARBA" id="ARBA00022801"/>
    </source>
</evidence>
<evidence type="ECO:0000256" key="3">
    <source>
        <dbReference type="ARBA" id="ARBA00022722"/>
    </source>
</evidence>
<dbReference type="GO" id="GO:0004519">
    <property type="term" value="F:endonuclease activity"/>
    <property type="evidence" value="ECO:0007669"/>
    <property type="project" value="UniProtKB-KW"/>
</dbReference>
<evidence type="ECO:0000313" key="8">
    <source>
        <dbReference type="EMBL" id="RDY03460.1"/>
    </source>
</evidence>
<evidence type="ECO:0000256" key="1">
    <source>
        <dbReference type="ARBA" id="ARBA00022679"/>
    </source>
</evidence>
<feature type="domain" description="Reverse transcriptase RNase H-like" evidence="7">
    <location>
        <begin position="4"/>
        <end position="66"/>
    </location>
</feature>
<dbReference type="EMBL" id="QJKJ01002298">
    <property type="protein sequence ID" value="RDY03460.1"/>
    <property type="molecule type" value="Genomic_DNA"/>
</dbReference>
<gene>
    <name evidence="8" type="primary">pol</name>
    <name evidence="8" type="ORF">CR513_12956</name>
</gene>
<dbReference type="GO" id="GO:0003964">
    <property type="term" value="F:RNA-directed DNA polymerase activity"/>
    <property type="evidence" value="ECO:0007669"/>
    <property type="project" value="UniProtKB-KW"/>
</dbReference>
<dbReference type="AlphaFoldDB" id="A0A371HL25"/>
<comment type="caution">
    <text evidence="8">The sequence shown here is derived from an EMBL/GenBank/DDBJ whole genome shotgun (WGS) entry which is preliminary data.</text>
</comment>
<evidence type="ECO:0000256" key="2">
    <source>
        <dbReference type="ARBA" id="ARBA00022695"/>
    </source>
</evidence>
<evidence type="ECO:0000259" key="7">
    <source>
        <dbReference type="Pfam" id="PF17917"/>
    </source>
</evidence>
<keyword evidence="1" id="KW-0808">Transferase</keyword>